<dbReference type="AlphaFoldDB" id="A0AAN9N5S3"/>
<organism evidence="1 2">
    <name type="scientific">Phaseolus coccineus</name>
    <name type="common">Scarlet runner bean</name>
    <name type="synonym">Phaseolus multiflorus</name>
    <dbReference type="NCBI Taxonomy" id="3886"/>
    <lineage>
        <taxon>Eukaryota</taxon>
        <taxon>Viridiplantae</taxon>
        <taxon>Streptophyta</taxon>
        <taxon>Embryophyta</taxon>
        <taxon>Tracheophyta</taxon>
        <taxon>Spermatophyta</taxon>
        <taxon>Magnoliopsida</taxon>
        <taxon>eudicotyledons</taxon>
        <taxon>Gunneridae</taxon>
        <taxon>Pentapetalae</taxon>
        <taxon>rosids</taxon>
        <taxon>fabids</taxon>
        <taxon>Fabales</taxon>
        <taxon>Fabaceae</taxon>
        <taxon>Papilionoideae</taxon>
        <taxon>50 kb inversion clade</taxon>
        <taxon>NPAAA clade</taxon>
        <taxon>indigoferoid/millettioid clade</taxon>
        <taxon>Phaseoleae</taxon>
        <taxon>Phaseolus</taxon>
    </lineage>
</organism>
<proteinExistence type="predicted"/>
<dbReference type="EMBL" id="JAYMYR010000004">
    <property type="protein sequence ID" value="KAK7366856.1"/>
    <property type="molecule type" value="Genomic_DNA"/>
</dbReference>
<reference evidence="1 2" key="1">
    <citation type="submission" date="2024-01" db="EMBL/GenBank/DDBJ databases">
        <title>The genomes of 5 underutilized Papilionoideae crops provide insights into root nodulation and disease resistanc.</title>
        <authorList>
            <person name="Jiang F."/>
        </authorList>
    </citation>
    <scope>NUCLEOTIDE SEQUENCE [LARGE SCALE GENOMIC DNA]</scope>
    <source>
        <strain evidence="1">JINMINGXINNONG_FW02</strain>
        <tissue evidence="1">Leaves</tissue>
    </source>
</reference>
<comment type="caution">
    <text evidence="1">The sequence shown here is derived from an EMBL/GenBank/DDBJ whole genome shotgun (WGS) entry which is preliminary data.</text>
</comment>
<accession>A0AAN9N5S3</accession>
<evidence type="ECO:0000313" key="1">
    <source>
        <dbReference type="EMBL" id="KAK7366856.1"/>
    </source>
</evidence>
<dbReference type="Proteomes" id="UP001374584">
    <property type="component" value="Unassembled WGS sequence"/>
</dbReference>
<keyword evidence="2" id="KW-1185">Reference proteome</keyword>
<protein>
    <submittedName>
        <fullName evidence="1">Uncharacterized protein</fullName>
    </submittedName>
</protein>
<gene>
    <name evidence="1" type="ORF">VNO80_08857</name>
</gene>
<sequence length="201" mass="21993">MQRGKGKNMCVQDCVFAQEKGVVASLNGVLACKEEKKERESGAYVGLVWFMVVVVKLEKGSCVEAAAAAAASTMTVSVTAPQVKTLYTEIGEDNGWLFSTRLRIAICRLCIAIQCHSLVKNVLHPTYNPTATTFISNTNSTPHGPALTYPSYVGTNKPIFFSSPNFTPSPRAPFHHASTFTHRNAFTQFQCFSCHLLKRVA</sequence>
<dbReference type="PROSITE" id="PS51257">
    <property type="entry name" value="PROKAR_LIPOPROTEIN"/>
    <property type="match status" value="1"/>
</dbReference>
<evidence type="ECO:0000313" key="2">
    <source>
        <dbReference type="Proteomes" id="UP001374584"/>
    </source>
</evidence>
<name>A0AAN9N5S3_PHACN</name>